<name>N2BER9_9FIRM</name>
<accession>N2BER9</accession>
<dbReference type="eggNOG" id="COG3843">
    <property type="taxonomic scope" value="Bacteria"/>
</dbReference>
<organism evidence="3 4">
    <name type="scientific">Eubacterium plexicaudatum ASF492</name>
    <dbReference type="NCBI Taxonomy" id="1235802"/>
    <lineage>
        <taxon>Bacteria</taxon>
        <taxon>Bacillati</taxon>
        <taxon>Bacillota</taxon>
        <taxon>Clostridia</taxon>
        <taxon>Eubacteriales</taxon>
        <taxon>Eubacteriaceae</taxon>
        <taxon>Eubacterium</taxon>
    </lineage>
</organism>
<evidence type="ECO:0000313" key="4">
    <source>
        <dbReference type="Proteomes" id="UP000012589"/>
    </source>
</evidence>
<evidence type="ECO:0000259" key="2">
    <source>
        <dbReference type="Pfam" id="PF03432"/>
    </source>
</evidence>
<proteinExistence type="predicted"/>
<feature type="domain" description="MobA/VirD2-like nuclease" evidence="2">
    <location>
        <begin position="45"/>
        <end position="143"/>
    </location>
</feature>
<dbReference type="HOGENOM" id="CLU_088186_0_0_9"/>
<evidence type="ECO:0000313" key="3">
    <source>
        <dbReference type="EMBL" id="EMZ36998.1"/>
    </source>
</evidence>
<evidence type="ECO:0000256" key="1">
    <source>
        <dbReference type="SAM" id="MobiDB-lite"/>
    </source>
</evidence>
<dbReference type="STRING" id="1235802.C823_00594"/>
<gene>
    <name evidence="3" type="ORF">C823_00594</name>
</gene>
<dbReference type="PATRIC" id="fig|1235802.3.peg.627"/>
<feature type="region of interest" description="Disordered" evidence="1">
    <location>
        <begin position="207"/>
        <end position="227"/>
    </location>
</feature>
<feature type="compositionally biased region" description="Basic and acidic residues" evidence="1">
    <location>
        <begin position="207"/>
        <end position="220"/>
    </location>
</feature>
<reference evidence="3 4" key="1">
    <citation type="journal article" date="2014" name="Genome Announc.">
        <title>Draft genome sequences of the altered schaedler flora, a defined bacterial community from gnotobiotic mice.</title>
        <authorList>
            <person name="Wannemuehler M.J."/>
            <person name="Overstreet A.M."/>
            <person name="Ward D.V."/>
            <person name="Phillips G.J."/>
        </authorList>
    </citation>
    <scope>NUCLEOTIDE SEQUENCE [LARGE SCALE GENOMIC DNA]</scope>
    <source>
        <strain evidence="3 4">ASF492</strain>
    </source>
</reference>
<keyword evidence="4" id="KW-1185">Reference proteome</keyword>
<dbReference type="InterPro" id="IPR005094">
    <property type="entry name" value="Endonuclease_MobA/VirD2"/>
</dbReference>
<protein>
    <recommendedName>
        <fullName evidence="2">MobA/VirD2-like nuclease domain-containing protein</fullName>
    </recommendedName>
</protein>
<comment type="caution">
    <text evidence="3">The sequence shown here is derived from an EMBL/GenBank/DDBJ whole genome shotgun (WGS) entry which is preliminary data.</text>
</comment>
<dbReference type="Proteomes" id="UP000012589">
    <property type="component" value="Unassembled WGS sequence"/>
</dbReference>
<sequence length="257" mass="29071">MAILKHIAVKNADYVEAQRHLIFKHDEKNGKPVLDENGNLQFRDNYYLDGINCDAFTFDVECMEVNNHFGKNQNYDDIKSHHYIISYDPMDAAHSGLTAERAQELGMEYAKKYFPGHQALICTHTDGHNGSGNIRTHIVINSVLKYDMEREEFMERPCDSRAGFKHHLTRKHLAFSNSPSWICAAVKICTRLTCSPLQKTGLRIRNTDWHNGDRKNRKPDNTGICRQPTADSRILDAEAVPAAANKIPETVSAGCNG</sequence>
<dbReference type="EMBL" id="AQFT01000017">
    <property type="protein sequence ID" value="EMZ36998.1"/>
    <property type="molecule type" value="Genomic_DNA"/>
</dbReference>
<dbReference type="Pfam" id="PF03432">
    <property type="entry name" value="Relaxase"/>
    <property type="match status" value="1"/>
</dbReference>
<dbReference type="AlphaFoldDB" id="N2BER9"/>